<dbReference type="AlphaFoldDB" id="A0A165C0J0"/>
<protein>
    <submittedName>
        <fullName evidence="1">Uncharacterized protein</fullName>
    </submittedName>
</protein>
<gene>
    <name evidence="1" type="ORF">CALCODRAFT_505115</name>
</gene>
<dbReference type="InParanoid" id="A0A165C0J0"/>
<sequence length="289" mass="32420">MTTPTSHGSSTHGYQSGLPGQKWYLKGIYQHARSYFDLPHREIYCEPLTLCTSSAPFPAKRIRMLFSDIRQASCTLPLVASGKEVPQHYLIGEHRFSRTEIHYPIVYDETILVLRRGTVEVAVVYANGFDRESHTVLHCAIFSPDVENASGQFSAGVFEQLVNEISHCGVPPISPPALLNQSGAVTQRGEVEEAIVDVCWVEQKPGTQCWWPSLYASSQEESPVLLATRRYQAQEVTYGSNGGTRYVELIPLCKAHAYDFHFLHSGRPWKERALAFKLEQSTTPSNLTF</sequence>
<accession>A0A165C0J0</accession>
<organism evidence="1 2">
    <name type="scientific">Calocera cornea HHB12733</name>
    <dbReference type="NCBI Taxonomy" id="1353952"/>
    <lineage>
        <taxon>Eukaryota</taxon>
        <taxon>Fungi</taxon>
        <taxon>Dikarya</taxon>
        <taxon>Basidiomycota</taxon>
        <taxon>Agaricomycotina</taxon>
        <taxon>Dacrymycetes</taxon>
        <taxon>Dacrymycetales</taxon>
        <taxon>Dacrymycetaceae</taxon>
        <taxon>Calocera</taxon>
    </lineage>
</organism>
<feature type="non-terminal residue" evidence="1">
    <location>
        <position position="289"/>
    </location>
</feature>
<reference evidence="1 2" key="1">
    <citation type="journal article" date="2016" name="Mol. Biol. Evol.">
        <title>Comparative Genomics of Early-Diverging Mushroom-Forming Fungi Provides Insights into the Origins of Lignocellulose Decay Capabilities.</title>
        <authorList>
            <person name="Nagy L.G."/>
            <person name="Riley R."/>
            <person name="Tritt A."/>
            <person name="Adam C."/>
            <person name="Daum C."/>
            <person name="Floudas D."/>
            <person name="Sun H."/>
            <person name="Yadav J.S."/>
            <person name="Pangilinan J."/>
            <person name="Larsson K.H."/>
            <person name="Matsuura K."/>
            <person name="Barry K."/>
            <person name="Labutti K."/>
            <person name="Kuo R."/>
            <person name="Ohm R.A."/>
            <person name="Bhattacharya S.S."/>
            <person name="Shirouzu T."/>
            <person name="Yoshinaga Y."/>
            <person name="Martin F.M."/>
            <person name="Grigoriev I.V."/>
            <person name="Hibbett D.S."/>
        </authorList>
    </citation>
    <scope>NUCLEOTIDE SEQUENCE [LARGE SCALE GENOMIC DNA]</scope>
    <source>
        <strain evidence="1 2">HHB12733</strain>
    </source>
</reference>
<keyword evidence="2" id="KW-1185">Reference proteome</keyword>
<evidence type="ECO:0000313" key="1">
    <source>
        <dbReference type="EMBL" id="KZT50051.1"/>
    </source>
</evidence>
<evidence type="ECO:0000313" key="2">
    <source>
        <dbReference type="Proteomes" id="UP000076842"/>
    </source>
</evidence>
<dbReference type="EMBL" id="KV424254">
    <property type="protein sequence ID" value="KZT50051.1"/>
    <property type="molecule type" value="Genomic_DNA"/>
</dbReference>
<proteinExistence type="predicted"/>
<dbReference type="Proteomes" id="UP000076842">
    <property type="component" value="Unassembled WGS sequence"/>
</dbReference>
<name>A0A165C0J0_9BASI</name>